<dbReference type="InterPro" id="IPR007560">
    <property type="entry name" value="Restrct_endonuc_IV_Mrr"/>
</dbReference>
<dbReference type="EMBL" id="PGXC01000007">
    <property type="protein sequence ID" value="PKK90239.1"/>
    <property type="molecule type" value="Genomic_DNA"/>
</dbReference>
<keyword evidence="2" id="KW-1133">Transmembrane helix</keyword>
<feature type="transmembrane region" description="Helical" evidence="2">
    <location>
        <begin position="27"/>
        <end position="48"/>
    </location>
</feature>
<dbReference type="InterPro" id="IPR011990">
    <property type="entry name" value="TPR-like_helical_dom_sf"/>
</dbReference>
<dbReference type="PANTHER" id="PTHR44749">
    <property type="entry name" value="SUPPRESSOR OF RPS4-RLD 1"/>
    <property type="match status" value="1"/>
</dbReference>
<dbReference type="Pfam" id="PF13432">
    <property type="entry name" value="TPR_16"/>
    <property type="match status" value="2"/>
</dbReference>
<keyword evidence="2" id="KW-0812">Transmembrane</keyword>
<dbReference type="PROSITE" id="PS50005">
    <property type="entry name" value="TPR"/>
    <property type="match status" value="1"/>
</dbReference>
<dbReference type="SUPFAM" id="SSF48452">
    <property type="entry name" value="TPR-like"/>
    <property type="match status" value="2"/>
</dbReference>
<gene>
    <name evidence="4" type="ORF">CVV64_10965</name>
</gene>
<evidence type="ECO:0000313" key="4">
    <source>
        <dbReference type="EMBL" id="PKK90239.1"/>
    </source>
</evidence>
<dbReference type="Proteomes" id="UP000233256">
    <property type="component" value="Unassembled WGS sequence"/>
</dbReference>
<accession>A0A2N1PPH9</accession>
<dbReference type="SUPFAM" id="SSF52980">
    <property type="entry name" value="Restriction endonuclease-like"/>
    <property type="match status" value="1"/>
</dbReference>
<dbReference type="GO" id="GO:0009307">
    <property type="term" value="P:DNA restriction-modification system"/>
    <property type="evidence" value="ECO:0007669"/>
    <property type="project" value="InterPro"/>
</dbReference>
<evidence type="ECO:0000313" key="5">
    <source>
        <dbReference type="Proteomes" id="UP000233256"/>
    </source>
</evidence>
<dbReference type="InterPro" id="IPR019734">
    <property type="entry name" value="TPR_rpt"/>
</dbReference>
<dbReference type="GO" id="GO:0003677">
    <property type="term" value="F:DNA binding"/>
    <property type="evidence" value="ECO:0007669"/>
    <property type="project" value="InterPro"/>
</dbReference>
<dbReference type="InterPro" id="IPR011335">
    <property type="entry name" value="Restrct_endonuc-II-like"/>
</dbReference>
<dbReference type="PANTHER" id="PTHR44749:SF1">
    <property type="entry name" value="TETRATRICOPEPTIDE-LIKE HELICAL DOMAIN-CONTAINING PROTEIN"/>
    <property type="match status" value="1"/>
</dbReference>
<feature type="domain" description="Restriction endonuclease type IV Mrr" evidence="3">
    <location>
        <begin position="410"/>
        <end position="518"/>
    </location>
</feature>
<dbReference type="GO" id="GO:0045892">
    <property type="term" value="P:negative regulation of DNA-templated transcription"/>
    <property type="evidence" value="ECO:0007669"/>
    <property type="project" value="InterPro"/>
</dbReference>
<evidence type="ECO:0000259" key="3">
    <source>
        <dbReference type="Pfam" id="PF04471"/>
    </source>
</evidence>
<dbReference type="GO" id="GO:0004519">
    <property type="term" value="F:endonuclease activity"/>
    <property type="evidence" value="ECO:0007669"/>
    <property type="project" value="InterPro"/>
</dbReference>
<evidence type="ECO:0000256" key="2">
    <source>
        <dbReference type="SAM" id="Phobius"/>
    </source>
</evidence>
<proteinExistence type="predicted"/>
<dbReference type="Gene3D" id="1.25.40.10">
    <property type="entry name" value="Tetratricopeptide repeat domain"/>
    <property type="match status" value="1"/>
</dbReference>
<dbReference type="Pfam" id="PF04471">
    <property type="entry name" value="Mrr_cat"/>
    <property type="match status" value="1"/>
</dbReference>
<feature type="repeat" description="TPR" evidence="1">
    <location>
        <begin position="49"/>
        <end position="82"/>
    </location>
</feature>
<organism evidence="4 5">
    <name type="scientific">Candidatus Wallbacteria bacterium HGW-Wallbacteria-1</name>
    <dbReference type="NCBI Taxonomy" id="2013854"/>
    <lineage>
        <taxon>Bacteria</taxon>
        <taxon>Candidatus Walliibacteriota</taxon>
    </lineage>
</organism>
<dbReference type="AlphaFoldDB" id="A0A2N1PPH9"/>
<keyword evidence="1" id="KW-0802">TPR repeat</keyword>
<dbReference type="InterPro" id="IPR044650">
    <property type="entry name" value="SRFR1-like"/>
</dbReference>
<keyword evidence="2" id="KW-0472">Membrane</keyword>
<protein>
    <recommendedName>
        <fullName evidence="3">Restriction endonuclease type IV Mrr domain-containing protein</fullName>
    </recommendedName>
</protein>
<name>A0A2N1PPH9_9BACT</name>
<sequence length="522" mass="60533">MLSHKYCIITQNINATILKLHSLRLKVLFFAAILILAIVLILAGSLFFSPSFLDQAKEAEKRGDYDLAIDLYKRFLDSEPKNHDARWHLIAIYEKQNRIDDETAEIKIFLEDFKFSSHPRELEAHIKLAKNYYLAGKWEDFYLELRKVIFFDSTHTESIFFTGVFYAANDLISRAVEALTTVLEREPQNNAALIYLSLCLVFRSESDKAEYHLNQILKSDQSHPDAHFLIACLKKSREPDEALRHLDKCLASSNFRHTLRAVLLKSFILTDMHKYEEAADLLLRYPPDEKTNKDIAADLLLTHAWAAHMAGRKNESVQCWEDLVKINFSYMELYAQYNLNNIFSMEIVEHKWRDRFEMFHCPSPTAYLENYANVNLRNLDSIYDDWELCKMNKGLPSKGPVTCYTLTDFRKLSLSELLGFSKKIVEKMGYRVAQEMESKEGYDCITKKDYNDRVFFVQIRNWSSVTSDVPVRNLAEKMEKEGLRNGVLVIAGDFTNKAIKLGMDLGINLVDKDELNALVFKN</sequence>
<comment type="caution">
    <text evidence="4">The sequence shown here is derived from an EMBL/GenBank/DDBJ whole genome shotgun (WGS) entry which is preliminary data.</text>
</comment>
<reference evidence="4 5" key="1">
    <citation type="journal article" date="2017" name="ISME J.">
        <title>Potential for microbial H2 and metal transformations associated with novel bacteria and archaea in deep terrestrial subsurface sediments.</title>
        <authorList>
            <person name="Hernsdorf A.W."/>
            <person name="Amano Y."/>
            <person name="Miyakawa K."/>
            <person name="Ise K."/>
            <person name="Suzuki Y."/>
            <person name="Anantharaman K."/>
            <person name="Probst A."/>
            <person name="Burstein D."/>
            <person name="Thomas B.C."/>
            <person name="Banfield J.F."/>
        </authorList>
    </citation>
    <scope>NUCLEOTIDE SEQUENCE [LARGE SCALE GENOMIC DNA]</scope>
    <source>
        <strain evidence="4">HGW-Wallbacteria-1</strain>
    </source>
</reference>
<evidence type="ECO:0000256" key="1">
    <source>
        <dbReference type="PROSITE-ProRule" id="PRU00339"/>
    </source>
</evidence>